<dbReference type="Pfam" id="PF09723">
    <property type="entry name" value="Zn_ribbon_8"/>
    <property type="match status" value="1"/>
</dbReference>
<accession>A0A381ND37</accession>
<dbReference type="PANTHER" id="PTHR34404">
    <property type="entry name" value="REGULATORY PROTEIN, FMDB FAMILY"/>
    <property type="match status" value="1"/>
</dbReference>
<protein>
    <recommendedName>
        <fullName evidence="2">Putative regulatory protein FmdB zinc ribbon domain-containing protein</fullName>
    </recommendedName>
</protein>
<dbReference type="InterPro" id="IPR013429">
    <property type="entry name" value="Regulatory_FmdB_Zinc_ribbon"/>
</dbReference>
<evidence type="ECO:0000259" key="2">
    <source>
        <dbReference type="SMART" id="SM00834"/>
    </source>
</evidence>
<dbReference type="AlphaFoldDB" id="A0A381ND37"/>
<dbReference type="EMBL" id="UINC01000274">
    <property type="protein sequence ID" value="SUZ52437.1"/>
    <property type="molecule type" value="Genomic_DNA"/>
</dbReference>
<dbReference type="SMART" id="SM00834">
    <property type="entry name" value="CxxC_CXXC_SSSS"/>
    <property type="match status" value="1"/>
</dbReference>
<feature type="domain" description="Putative regulatory protein FmdB zinc ribbon" evidence="2">
    <location>
        <begin position="1"/>
        <end position="42"/>
    </location>
</feature>
<dbReference type="NCBIfam" id="TIGR02605">
    <property type="entry name" value="CxxC_CxxC_SSSS"/>
    <property type="match status" value="1"/>
</dbReference>
<feature type="region of interest" description="Disordered" evidence="1">
    <location>
        <begin position="47"/>
        <end position="115"/>
    </location>
</feature>
<proteinExistence type="predicted"/>
<sequence>MPIYEYLCNSCGYEFEEVQKFSDPSLEECPDCGKNSAERQVSMSSFHLKGGGWYKDGYSSNKPDSEKPGKDKSSSKTKETSTSENPSSTEKLSKTEKKESTSNTKPKNTSKEKAA</sequence>
<organism evidence="3">
    <name type="scientific">marine metagenome</name>
    <dbReference type="NCBI Taxonomy" id="408172"/>
    <lineage>
        <taxon>unclassified sequences</taxon>
        <taxon>metagenomes</taxon>
        <taxon>ecological metagenomes</taxon>
    </lineage>
</organism>
<dbReference type="PANTHER" id="PTHR34404:SF2">
    <property type="entry name" value="CONSERVED SERINE RICH PROTEIN"/>
    <property type="match status" value="1"/>
</dbReference>
<gene>
    <name evidence="3" type="ORF">METZ01_LOCUS5291</name>
</gene>
<feature type="compositionally biased region" description="Basic and acidic residues" evidence="1">
    <location>
        <begin position="91"/>
        <end position="100"/>
    </location>
</feature>
<evidence type="ECO:0000313" key="3">
    <source>
        <dbReference type="EMBL" id="SUZ52437.1"/>
    </source>
</evidence>
<name>A0A381ND37_9ZZZZ</name>
<feature type="compositionally biased region" description="Basic and acidic residues" evidence="1">
    <location>
        <begin position="63"/>
        <end position="81"/>
    </location>
</feature>
<reference evidence="3" key="1">
    <citation type="submission" date="2018-05" db="EMBL/GenBank/DDBJ databases">
        <authorList>
            <person name="Lanie J.A."/>
            <person name="Ng W.-L."/>
            <person name="Kazmierczak K.M."/>
            <person name="Andrzejewski T.M."/>
            <person name="Davidsen T.M."/>
            <person name="Wayne K.J."/>
            <person name="Tettelin H."/>
            <person name="Glass J.I."/>
            <person name="Rusch D."/>
            <person name="Podicherti R."/>
            <person name="Tsui H.-C.T."/>
            <person name="Winkler M.E."/>
        </authorList>
    </citation>
    <scope>NUCLEOTIDE SEQUENCE</scope>
</reference>
<evidence type="ECO:0000256" key="1">
    <source>
        <dbReference type="SAM" id="MobiDB-lite"/>
    </source>
</evidence>